<organism evidence="2 3">
    <name type="scientific">candidate division WOR_3 bacterium SM23_60</name>
    <dbReference type="NCBI Taxonomy" id="1703780"/>
    <lineage>
        <taxon>Bacteria</taxon>
        <taxon>Bacteria division WOR-3</taxon>
    </lineage>
</organism>
<dbReference type="PROSITE" id="PS51197">
    <property type="entry name" value="HTH_RRF2_2"/>
    <property type="match status" value="1"/>
</dbReference>
<keyword evidence="1" id="KW-0238">DNA-binding</keyword>
<protein>
    <recommendedName>
        <fullName evidence="4">Rrf2 family transcriptional regulator</fullName>
    </recommendedName>
</protein>
<evidence type="ECO:0000313" key="2">
    <source>
        <dbReference type="EMBL" id="KPK69308.1"/>
    </source>
</evidence>
<dbReference type="EMBL" id="LJUO01000131">
    <property type="protein sequence ID" value="KPK69308.1"/>
    <property type="molecule type" value="Genomic_DNA"/>
</dbReference>
<dbReference type="SUPFAM" id="SSF46785">
    <property type="entry name" value="Winged helix' DNA-binding domain"/>
    <property type="match status" value="1"/>
</dbReference>
<dbReference type="Gene3D" id="1.10.10.10">
    <property type="entry name" value="Winged helix-like DNA-binding domain superfamily/Winged helix DNA-binding domain"/>
    <property type="match status" value="1"/>
</dbReference>
<comment type="caution">
    <text evidence="2">The sequence shown here is derived from an EMBL/GenBank/DDBJ whole genome shotgun (WGS) entry which is preliminary data.</text>
</comment>
<dbReference type="InterPro" id="IPR036388">
    <property type="entry name" value="WH-like_DNA-bd_sf"/>
</dbReference>
<evidence type="ECO:0008006" key="4">
    <source>
        <dbReference type="Google" id="ProtNLM"/>
    </source>
</evidence>
<dbReference type="Proteomes" id="UP000051096">
    <property type="component" value="Unassembled WGS sequence"/>
</dbReference>
<evidence type="ECO:0000256" key="1">
    <source>
        <dbReference type="ARBA" id="ARBA00023125"/>
    </source>
</evidence>
<dbReference type="PANTHER" id="PTHR33221:SF5">
    <property type="entry name" value="HTH-TYPE TRANSCRIPTIONAL REGULATOR ISCR"/>
    <property type="match status" value="1"/>
</dbReference>
<evidence type="ECO:0000313" key="3">
    <source>
        <dbReference type="Proteomes" id="UP000051096"/>
    </source>
</evidence>
<reference evidence="2 3" key="1">
    <citation type="journal article" date="2015" name="Microbiome">
        <title>Genomic resolution of linkages in carbon, nitrogen, and sulfur cycling among widespread estuary sediment bacteria.</title>
        <authorList>
            <person name="Baker B.J."/>
            <person name="Lazar C.S."/>
            <person name="Teske A.P."/>
            <person name="Dick G.J."/>
        </authorList>
    </citation>
    <scope>NUCLEOTIDE SEQUENCE [LARGE SCALE GENOMIC DNA]</scope>
    <source>
        <strain evidence="2">SM23_60</strain>
    </source>
</reference>
<dbReference type="AlphaFoldDB" id="A0A0S8GBU8"/>
<accession>A0A0S8GBU8</accession>
<dbReference type="PANTHER" id="PTHR33221">
    <property type="entry name" value="WINGED HELIX-TURN-HELIX TRANSCRIPTIONAL REGULATOR, RRF2 FAMILY"/>
    <property type="match status" value="1"/>
</dbReference>
<dbReference type="GO" id="GO:0003677">
    <property type="term" value="F:DNA binding"/>
    <property type="evidence" value="ECO:0007669"/>
    <property type="project" value="UniProtKB-KW"/>
</dbReference>
<gene>
    <name evidence="2" type="ORF">AMJ87_10710</name>
</gene>
<proteinExistence type="predicted"/>
<name>A0A0S8GBU8_UNCW3</name>
<dbReference type="GO" id="GO:0003700">
    <property type="term" value="F:DNA-binding transcription factor activity"/>
    <property type="evidence" value="ECO:0007669"/>
    <property type="project" value="TreeGrafter"/>
</dbReference>
<sequence length="138" mass="15108">MKLTTKSRYAIRALAHLAEQPQGKAIPLEAIADKQCVKLKYLEQIFLKLRKAQLIEGKKGPGGGYMLAKEPQRITLGDIVEAVGESTAPVLCAVGTNDTYCSGTNDCPLQPHWIELKKQIDAFFNGHTLADVMRKKGG</sequence>
<dbReference type="NCBIfam" id="TIGR00738">
    <property type="entry name" value="rrf2_super"/>
    <property type="match status" value="1"/>
</dbReference>
<dbReference type="InterPro" id="IPR000944">
    <property type="entry name" value="Tscrpt_reg_Rrf2"/>
</dbReference>
<dbReference type="GO" id="GO:0005829">
    <property type="term" value="C:cytosol"/>
    <property type="evidence" value="ECO:0007669"/>
    <property type="project" value="TreeGrafter"/>
</dbReference>
<dbReference type="Pfam" id="PF02082">
    <property type="entry name" value="Rrf2"/>
    <property type="match status" value="1"/>
</dbReference>
<dbReference type="InterPro" id="IPR036390">
    <property type="entry name" value="WH_DNA-bd_sf"/>
</dbReference>